<dbReference type="NCBIfam" id="TIGR01451">
    <property type="entry name" value="B_ant_repeat"/>
    <property type="match status" value="6"/>
</dbReference>
<dbReference type="InterPro" id="IPR013783">
    <property type="entry name" value="Ig-like_fold"/>
</dbReference>
<feature type="domain" description="DUF11" evidence="3">
    <location>
        <begin position="1592"/>
        <end position="1699"/>
    </location>
</feature>
<name>A0A1G6VJC5_9GAMM</name>
<evidence type="ECO:0000313" key="5">
    <source>
        <dbReference type="Proteomes" id="UP000199603"/>
    </source>
</evidence>
<dbReference type="OrthoDB" id="28717at2"/>
<evidence type="ECO:0000256" key="1">
    <source>
        <dbReference type="SAM" id="MobiDB-lite"/>
    </source>
</evidence>
<gene>
    <name evidence="4" type="ORF">SAMN04488509_103119</name>
</gene>
<dbReference type="PANTHER" id="PTHR34819">
    <property type="entry name" value="LARGE CYSTEINE-RICH PERIPLASMIC PROTEIN OMCB"/>
    <property type="match status" value="1"/>
</dbReference>
<keyword evidence="5" id="KW-1185">Reference proteome</keyword>
<dbReference type="InterPro" id="IPR047589">
    <property type="entry name" value="DUF11_rpt"/>
</dbReference>
<feature type="transmembrane region" description="Helical" evidence="2">
    <location>
        <begin position="1840"/>
        <end position="1859"/>
    </location>
</feature>
<protein>
    <submittedName>
        <fullName evidence="4">Conserved repeat domain-containing protein</fullName>
    </submittedName>
</protein>
<dbReference type="InterPro" id="IPR001434">
    <property type="entry name" value="OmcB-like_DUF11"/>
</dbReference>
<evidence type="ECO:0000256" key="2">
    <source>
        <dbReference type="SAM" id="Phobius"/>
    </source>
</evidence>
<keyword evidence="2" id="KW-0472">Membrane</keyword>
<feature type="domain" description="DUF11" evidence="3">
    <location>
        <begin position="1342"/>
        <end position="1441"/>
    </location>
</feature>
<dbReference type="Proteomes" id="UP000199603">
    <property type="component" value="Unassembled WGS sequence"/>
</dbReference>
<dbReference type="STRING" id="265719.SAMN04488509_103119"/>
<feature type="domain" description="DUF11" evidence="3">
    <location>
        <begin position="852"/>
        <end position="954"/>
    </location>
</feature>
<dbReference type="EMBL" id="FNAG01000003">
    <property type="protein sequence ID" value="SDD53722.1"/>
    <property type="molecule type" value="Genomic_DNA"/>
</dbReference>
<evidence type="ECO:0000259" key="3">
    <source>
        <dbReference type="Pfam" id="PF01345"/>
    </source>
</evidence>
<feature type="domain" description="DUF11" evidence="3">
    <location>
        <begin position="1094"/>
        <end position="1193"/>
    </location>
</feature>
<organism evidence="4 5">
    <name type="scientific">Aquimonas voraii</name>
    <dbReference type="NCBI Taxonomy" id="265719"/>
    <lineage>
        <taxon>Bacteria</taxon>
        <taxon>Pseudomonadati</taxon>
        <taxon>Pseudomonadota</taxon>
        <taxon>Gammaproteobacteria</taxon>
        <taxon>Lysobacterales</taxon>
        <taxon>Lysobacteraceae</taxon>
        <taxon>Aquimonas</taxon>
    </lineage>
</organism>
<sequence>MHLPAFLHGAPRPRSTAFVPLFLLLIALALPLVALAEGSRSLFPASYPAAGARAPMDLTNDNAYAGVARNRQFLYVYAQAGEFILLGSRNRSNGGDIFVYNPQPFGARGLESIPASADFTCSSNSPPAGSFGGTGRGTIATRAAELAGPNSADGTVTAADGWLPCAYRAPVSGIYGVRFTGATSGTQILAATPAQNAPQILANQVSAWEVQVRAAANTRTDINGRLFTYAWIGRTGGNGVAGRVFHALYYITEDGYRYEQRMNALDPFAYALYANRAGFLDGGAPLYKSVRGDNQLATNILPAGSGVSAQAPQYPMFFSDVRDTGPNDAEVERVLGALGLPAVPPVPQLSSVSFTGTVSNDTTTLGAGGVFTFSTVNTLTYEIVVSRDGVDFDPANPVNKVLTGNALSGTHTVWWNGRDNSGALFPVGSGYRYRIAGRNGEVHFPIIDTEGMALGGPTVRKLNGSQDAIVYFDDRGYVTRNGTAVGQLNGHLCGAGNLQVQPTPNHSLLGVDSSDSNFNGAGIYYRFYPQASNDPNTDCVSAAATHFGTAKGLDLWALERTPSISEPVIVVGPVVGADVGTVVTVDNSAFPGQTVFGTLVFFNAGDTDANGVSYTARIGTPGNCPASVNFTALPPGVTVAGYDPATCVVTFAGMPATLPAAIQPTSQLVFEFNYPAPNSGPQVVQTTISATNEAPGQIAPNSASGSTDIIVADVATTVTVPASAVTGSTVSGTVSFSNLGAATSTADGLVYSVTIGSPGNCPAGIDFPGIAPATFSLDPGTCVVSFTGLPASLDPGDGFSLNFQYTAPAPGTVPVSSSISTSTPETSATNNTANGSTLIQAQPEVVVSKVAAPVTGTAVSIGGSITYNVQVVVSGGSLVSSFQLADTLGTGLTLGTVTAGPFTCSGANPLLCSLPAGTAVGTYALSYTATVNASAVGSVANAVVITGNGGDPDPVCSPCSTTHPVIAPQLTLVKTASAASFTVGVPASYTLSLSNTSSSPTTAAATITDTIPSGLTLGTPPAGCSAAGQTVTCTVPAGLPAGASTSFVIPVTPTLAAVPSVSNTATVSGGGDPTCPAAARCSSTVVTPVDAPQLTITKTASAASFVVGTPASYTLSVQNTGTAATTAVSTITDTIPNGLTIGTLPAGCTAAGQTVTCTIPASLAAGGSASFVIPVTPTVSAVPSVSNTATVSGGGDPTCPAAARCSSTVVTPVDAPQLTITKTASAASFVVGTPASYTLSVQNTGTAATTAVATVTDVVPASLTIGTLPANCSASGQTVSCTIAAGLAVNATVSFVIPVTPTAAATPSVQNTASVGGGGDPGCPAAARCSSTIDTPVNSPALTITKTASAASFVVGTPASYTLSVQNTGTAATTAVATVTDVVPASLTIGTLPANCSATGQTVSCTIAAGLAVNATVSFVIPVTPTAAATPSVQNTASVGGGGDPGCPGLPRCTSTIDTPVNSPALTITKTASAASFVVGTPASYTLSVQNTGTAATTADATVTDVVPASLSLGTLPAGCTNVGQTVSCTIAAGLAVNATVSFVIPVTPTAAAIPSVQNTATVGGGGDPGCPAAARCSSTITTPVPGPNVTLAKTANPANGSLVVVGNTITYTLQATVSDAPLTAAFQLTDTLGAGLLRGAVTAGPFTCGAGEPLVCSLPDGTPVGSYSLSYTATVQAGATGTVTNSVTISGNGGDPDPVCSPCTTAHPLALADLQVIKTLDQMTPSFGQVINFTVQVRNNGPDAATNVVVTDALPSGYDLLGVTPSRGSYSAPLWTLGNLAVGQTETLVMQVRVRAFGNYLNVATVRADQFDPIDPNNEDNIGPTPPSNPRPAMVPVDAPWALLSLVLLMFGVAGLQLRRRG</sequence>
<feature type="domain" description="DUF11" evidence="3">
    <location>
        <begin position="1714"/>
        <end position="1822"/>
    </location>
</feature>
<feature type="domain" description="DUF11" evidence="3">
    <location>
        <begin position="1466"/>
        <end position="1565"/>
    </location>
</feature>
<accession>A0A1G6VJC5</accession>
<proteinExistence type="predicted"/>
<keyword evidence="2" id="KW-1133">Transmembrane helix</keyword>
<dbReference type="RefSeq" id="WP_091241194.1">
    <property type="nucleotide sequence ID" value="NZ_FNAG01000003.1"/>
</dbReference>
<keyword evidence="2" id="KW-0812">Transmembrane</keyword>
<dbReference type="PANTHER" id="PTHR34819:SF3">
    <property type="entry name" value="CELL SURFACE PROTEIN"/>
    <property type="match status" value="1"/>
</dbReference>
<evidence type="ECO:0000313" key="4">
    <source>
        <dbReference type="EMBL" id="SDD53722.1"/>
    </source>
</evidence>
<dbReference type="InterPro" id="IPR051172">
    <property type="entry name" value="Chlamydia_OmcB"/>
</dbReference>
<feature type="region of interest" description="Disordered" evidence="1">
    <location>
        <begin position="1813"/>
        <end position="1834"/>
    </location>
</feature>
<feature type="domain" description="DUF11" evidence="3">
    <location>
        <begin position="970"/>
        <end position="1069"/>
    </location>
</feature>
<reference evidence="4 5" key="1">
    <citation type="submission" date="2016-10" db="EMBL/GenBank/DDBJ databases">
        <authorList>
            <person name="de Groot N.N."/>
        </authorList>
    </citation>
    <scope>NUCLEOTIDE SEQUENCE [LARGE SCALE GENOMIC DNA]</scope>
    <source>
        <strain evidence="4 5">DSM 16957</strain>
    </source>
</reference>
<dbReference type="Pfam" id="PF01345">
    <property type="entry name" value="DUF11"/>
    <property type="match status" value="8"/>
</dbReference>
<dbReference type="Gene3D" id="2.60.40.10">
    <property type="entry name" value="Immunoglobulins"/>
    <property type="match status" value="4"/>
</dbReference>
<feature type="domain" description="DUF11" evidence="3">
    <location>
        <begin position="1218"/>
        <end position="1317"/>
    </location>
</feature>